<comment type="caution">
    <text evidence="2">The sequence shown here is derived from an EMBL/GenBank/DDBJ whole genome shotgun (WGS) entry which is preliminary data.</text>
</comment>
<evidence type="ECO:0000256" key="1">
    <source>
        <dbReference type="ARBA" id="ARBA00023186"/>
    </source>
</evidence>
<evidence type="ECO:0000313" key="3">
    <source>
        <dbReference type="Proteomes" id="UP000032452"/>
    </source>
</evidence>
<organism evidence="2 3">
    <name type="scientific">Aliterella atlantica CENA595</name>
    <dbReference type="NCBI Taxonomy" id="1618023"/>
    <lineage>
        <taxon>Bacteria</taxon>
        <taxon>Bacillati</taxon>
        <taxon>Cyanobacteriota</taxon>
        <taxon>Cyanophyceae</taxon>
        <taxon>Chroococcidiopsidales</taxon>
        <taxon>Aliterellaceae</taxon>
        <taxon>Aliterella</taxon>
    </lineage>
</organism>
<dbReference type="AlphaFoldDB" id="A0A0D8ZQ04"/>
<keyword evidence="2" id="KW-0346">Stress response</keyword>
<dbReference type="GO" id="GO:0042803">
    <property type="term" value="F:protein homodimerization activity"/>
    <property type="evidence" value="ECO:0007669"/>
    <property type="project" value="InterPro"/>
</dbReference>
<dbReference type="GO" id="GO:0051087">
    <property type="term" value="F:protein-folding chaperone binding"/>
    <property type="evidence" value="ECO:0007669"/>
    <property type="project" value="InterPro"/>
</dbReference>
<dbReference type="SUPFAM" id="SSF51064">
    <property type="entry name" value="Head domain of nucleotide exchange factor GrpE"/>
    <property type="match status" value="1"/>
</dbReference>
<dbReference type="Gene3D" id="2.30.22.10">
    <property type="entry name" value="Head domain of nucleotide exchange factor GrpE"/>
    <property type="match status" value="1"/>
</dbReference>
<dbReference type="EMBL" id="JYON01000021">
    <property type="protein sequence ID" value="KJH70594.1"/>
    <property type="molecule type" value="Genomic_DNA"/>
</dbReference>
<dbReference type="PATRIC" id="fig|1618023.3.peg.607"/>
<dbReference type="STRING" id="1618023.UH38_17650"/>
<protein>
    <submittedName>
        <fullName evidence="2">Molecular chaperone GrpE (Heat shock protein)</fullName>
    </submittedName>
</protein>
<dbReference type="GO" id="GO:0006457">
    <property type="term" value="P:protein folding"/>
    <property type="evidence" value="ECO:0007669"/>
    <property type="project" value="InterPro"/>
</dbReference>
<dbReference type="InterPro" id="IPR009012">
    <property type="entry name" value="GrpE_head"/>
</dbReference>
<dbReference type="Pfam" id="PF01025">
    <property type="entry name" value="GrpE"/>
    <property type="match status" value="1"/>
</dbReference>
<dbReference type="GO" id="GO:0000774">
    <property type="term" value="F:adenyl-nucleotide exchange factor activity"/>
    <property type="evidence" value="ECO:0007669"/>
    <property type="project" value="InterPro"/>
</dbReference>
<dbReference type="Proteomes" id="UP000032452">
    <property type="component" value="Unassembled WGS sequence"/>
</dbReference>
<proteinExistence type="predicted"/>
<keyword evidence="1" id="KW-0143">Chaperone</keyword>
<evidence type="ECO:0000313" key="2">
    <source>
        <dbReference type="EMBL" id="KJH70594.1"/>
    </source>
</evidence>
<name>A0A0D8ZQ04_9CYAN</name>
<gene>
    <name evidence="2" type="ORF">UH38_17650</name>
</gene>
<keyword evidence="3" id="KW-1185">Reference proteome</keyword>
<sequence length="150" mass="16988">MSQELRDLLIKEIGSLNKQNVSMQQSLREQQTQASAESEDLFLELLEVGDALEALLDYLANNPDPSPEFLRRFPKSSGAVQRKFLSVLKKRQVIPIELEGTQPNFDLCRVVDREVRADLADRTITKVVRQGFHVGDKVLRPTEIITSKPS</sequence>
<reference evidence="2 3" key="1">
    <citation type="submission" date="2015-02" db="EMBL/GenBank/DDBJ databases">
        <title>Draft genome of a novel marine cyanobacterium (Chroococcales) isolated from South Atlantic Ocean.</title>
        <authorList>
            <person name="Rigonato J."/>
            <person name="Alvarenga D.O."/>
            <person name="Branco L.H."/>
            <person name="Varani A.M."/>
            <person name="Brandini F.P."/>
            <person name="Fiore M.F."/>
        </authorList>
    </citation>
    <scope>NUCLEOTIDE SEQUENCE [LARGE SCALE GENOMIC DNA]</scope>
    <source>
        <strain evidence="2 3">CENA595</strain>
    </source>
</reference>
<dbReference type="InterPro" id="IPR000740">
    <property type="entry name" value="GrpE"/>
</dbReference>
<accession>A0A0D8ZQ04</accession>